<organism evidence="5 6">
    <name type="scientific">Cylindrotheca closterium</name>
    <dbReference type="NCBI Taxonomy" id="2856"/>
    <lineage>
        <taxon>Eukaryota</taxon>
        <taxon>Sar</taxon>
        <taxon>Stramenopiles</taxon>
        <taxon>Ochrophyta</taxon>
        <taxon>Bacillariophyta</taxon>
        <taxon>Bacillariophyceae</taxon>
        <taxon>Bacillariophycidae</taxon>
        <taxon>Bacillariales</taxon>
        <taxon>Bacillariaceae</taxon>
        <taxon>Cylindrotheca</taxon>
    </lineage>
</organism>
<gene>
    <name evidence="5" type="ORF">CYCCA115_LOCUS13431</name>
</gene>
<accession>A0AAD2JHT6</accession>
<dbReference type="PANTHER" id="PTHR24320">
    <property type="entry name" value="RETINOL DEHYDROGENASE"/>
    <property type="match status" value="1"/>
</dbReference>
<evidence type="ECO:0000256" key="4">
    <source>
        <dbReference type="SAM" id="SignalP"/>
    </source>
</evidence>
<evidence type="ECO:0000313" key="5">
    <source>
        <dbReference type="EMBL" id="CAJ1952200.1"/>
    </source>
</evidence>
<reference evidence="5" key="1">
    <citation type="submission" date="2023-08" db="EMBL/GenBank/DDBJ databases">
        <authorList>
            <person name="Audoor S."/>
            <person name="Bilcke G."/>
        </authorList>
    </citation>
    <scope>NUCLEOTIDE SEQUENCE</scope>
</reference>
<feature type="signal peptide" evidence="4">
    <location>
        <begin position="1"/>
        <end position="20"/>
    </location>
</feature>
<name>A0AAD2JHT6_9STRA</name>
<dbReference type="PRINTS" id="PR00081">
    <property type="entry name" value="GDHRDH"/>
</dbReference>
<dbReference type="Gene3D" id="3.40.50.720">
    <property type="entry name" value="NAD(P)-binding Rossmann-like Domain"/>
    <property type="match status" value="1"/>
</dbReference>
<evidence type="ECO:0000256" key="2">
    <source>
        <dbReference type="ARBA" id="ARBA00023002"/>
    </source>
</evidence>
<dbReference type="PRINTS" id="PR00080">
    <property type="entry name" value="SDRFAMILY"/>
</dbReference>
<dbReference type="Proteomes" id="UP001295423">
    <property type="component" value="Unassembled WGS sequence"/>
</dbReference>
<dbReference type="InterPro" id="IPR036291">
    <property type="entry name" value="NAD(P)-bd_dom_sf"/>
</dbReference>
<proteinExistence type="inferred from homology"/>
<keyword evidence="2" id="KW-0560">Oxidoreductase</keyword>
<dbReference type="AlphaFoldDB" id="A0AAD2JHT6"/>
<comment type="caution">
    <text evidence="5">The sequence shown here is derived from an EMBL/GenBank/DDBJ whole genome shotgun (WGS) entry which is preliminary data.</text>
</comment>
<dbReference type="PANTHER" id="PTHR24320:SF148">
    <property type="entry name" value="NAD(P)-BINDING ROSSMANN-FOLD SUPERFAMILY PROTEIN"/>
    <property type="match status" value="1"/>
</dbReference>
<keyword evidence="4" id="KW-0732">Signal</keyword>
<sequence>MRSLLLALLVATSFVDPSQGLLLPSPKKVLVKKQICRKKFLAGVAGAAVLGTATAAGAAVAVNGQSNDNKKIYEPAPGSMDGKVVLITGASTGLGLESAKRLAAAGATIVLTSRNQAKGEKAVANVEEYVREQKGSTPKVYSLVLDLDDLENVKAFPNAYKALGLGNISVLLNNAGVMAIPDRQLTKDGYERTFQSNHLGHFVLTAGLFPYLSRDGSTVVNVSSEAFNFASQTTESGGGRGLDMKNLNGDIAYGPWTSYGLSKLANILFTQELQRKADASGNDWLTTVCLHPGAVNTDLGRNIMGEEKWNELKESGGASASPLTMFALKALSNFVLTVPEGASTQVFLASGAEGAMTKGAFYEDLKEKKSLPGFARDTAKAKALWETSETLGGVKFDPASIKAAGAAAVKID</sequence>
<dbReference type="InterPro" id="IPR002347">
    <property type="entry name" value="SDR_fam"/>
</dbReference>
<dbReference type="EMBL" id="CAKOGP040001803">
    <property type="protein sequence ID" value="CAJ1952200.1"/>
    <property type="molecule type" value="Genomic_DNA"/>
</dbReference>
<keyword evidence="6" id="KW-1185">Reference proteome</keyword>
<dbReference type="SUPFAM" id="SSF51735">
    <property type="entry name" value="NAD(P)-binding Rossmann-fold domains"/>
    <property type="match status" value="1"/>
</dbReference>
<feature type="chain" id="PRO_5041907877" description="Protochlorophyllide reductase" evidence="4">
    <location>
        <begin position="21"/>
        <end position="412"/>
    </location>
</feature>
<evidence type="ECO:0008006" key="7">
    <source>
        <dbReference type="Google" id="ProtNLM"/>
    </source>
</evidence>
<evidence type="ECO:0000256" key="1">
    <source>
        <dbReference type="ARBA" id="ARBA00006484"/>
    </source>
</evidence>
<comment type="similarity">
    <text evidence="1 3">Belongs to the short-chain dehydrogenases/reductases (SDR) family.</text>
</comment>
<evidence type="ECO:0000256" key="3">
    <source>
        <dbReference type="RuleBase" id="RU000363"/>
    </source>
</evidence>
<dbReference type="GO" id="GO:0016491">
    <property type="term" value="F:oxidoreductase activity"/>
    <property type="evidence" value="ECO:0007669"/>
    <property type="project" value="UniProtKB-KW"/>
</dbReference>
<dbReference type="Pfam" id="PF00106">
    <property type="entry name" value="adh_short"/>
    <property type="match status" value="1"/>
</dbReference>
<evidence type="ECO:0000313" key="6">
    <source>
        <dbReference type="Proteomes" id="UP001295423"/>
    </source>
</evidence>
<protein>
    <recommendedName>
        <fullName evidence="7">Protochlorophyllide reductase</fullName>
    </recommendedName>
</protein>